<evidence type="ECO:0000259" key="1">
    <source>
        <dbReference type="Pfam" id="PF07833"/>
    </source>
</evidence>
<dbReference type="InterPro" id="IPR036582">
    <property type="entry name" value="Mao_N_sf"/>
</dbReference>
<gene>
    <name evidence="2" type="ORF">SAMN06296020_103283</name>
</gene>
<dbReference type="Proteomes" id="UP001158066">
    <property type="component" value="Unassembled WGS sequence"/>
</dbReference>
<dbReference type="EMBL" id="FXUF01000003">
    <property type="protein sequence ID" value="SMP48798.1"/>
    <property type="molecule type" value="Genomic_DNA"/>
</dbReference>
<keyword evidence="3" id="KW-1185">Reference proteome</keyword>
<name>A0AA45WUT8_9CLOT</name>
<dbReference type="InterPro" id="IPR012854">
    <property type="entry name" value="Cu_amine_oxidase-like_N"/>
</dbReference>
<reference evidence="2" key="1">
    <citation type="submission" date="2017-05" db="EMBL/GenBank/DDBJ databases">
        <authorList>
            <person name="Varghese N."/>
            <person name="Submissions S."/>
        </authorList>
    </citation>
    <scope>NUCLEOTIDE SEQUENCE</scope>
    <source>
        <strain evidence="2">Su22</strain>
    </source>
</reference>
<dbReference type="Pfam" id="PF07833">
    <property type="entry name" value="Cu_amine_oxidN1"/>
    <property type="match status" value="1"/>
</dbReference>
<accession>A0AA45WUT8</accession>
<evidence type="ECO:0000313" key="3">
    <source>
        <dbReference type="Proteomes" id="UP001158066"/>
    </source>
</evidence>
<protein>
    <submittedName>
        <fullName evidence="2">Copper amine oxidase N-terminal domain-containing protein</fullName>
    </submittedName>
</protein>
<organism evidence="2 3">
    <name type="scientific">Anoxynatronum buryatiense</name>
    <dbReference type="NCBI Taxonomy" id="489973"/>
    <lineage>
        <taxon>Bacteria</taxon>
        <taxon>Bacillati</taxon>
        <taxon>Bacillota</taxon>
        <taxon>Clostridia</taxon>
        <taxon>Eubacteriales</taxon>
        <taxon>Clostridiaceae</taxon>
        <taxon>Anoxynatronum</taxon>
    </lineage>
</organism>
<dbReference type="AlphaFoldDB" id="A0AA45WUT8"/>
<dbReference type="RefSeq" id="WP_283408546.1">
    <property type="nucleotide sequence ID" value="NZ_FXUF01000003.1"/>
</dbReference>
<dbReference type="Gene3D" id="3.30.457.10">
    <property type="entry name" value="Copper amine oxidase-like, N-terminal domain"/>
    <property type="match status" value="1"/>
</dbReference>
<proteinExistence type="predicted"/>
<dbReference type="SUPFAM" id="SSF55383">
    <property type="entry name" value="Copper amine oxidase, domain N"/>
    <property type="match status" value="1"/>
</dbReference>
<sequence>MRSKWLLFILITLLVSFLLSGCIDDSLISEEYYEDFEDKMGLLQVRVEDFSRLMTEEERNQFEQRVELEIFRFSMALFDDLERLTDAADEPESEAIEELLNAYLIELEEIIDELELTYAPAVSTVRLIIGESRAWVDQAELGLDQPPTISETGRTLVPLRFVAEALSAEVNWNETERKITYTKGPQEIVLHLNEATAMVNGSRVDLGVPPVIINGRTLVPLRFISETMGFLVDWQEEIQQVTVTGRLDGQIPSEFKPMEIAMDVDEYEEDIVLASSLLGVIVDAGWEDTLPYIVLLVDGETERFEATSDLLETVIDEWDHYSHWGLYEAEFDEFDRVVTLEYGEGVADIIGIFADFYTEKTLADVLDSDGNHIMLISVDNLLNSDDPEDLPGFSTIINNQLTPADGDIIILSENVVVYVEGDDGIFVTGNVDMIDDHLYDYVELYDIDGDLIYDIVVIWLI</sequence>
<dbReference type="PROSITE" id="PS51257">
    <property type="entry name" value="PROKAR_LIPOPROTEIN"/>
    <property type="match status" value="1"/>
</dbReference>
<evidence type="ECO:0000313" key="2">
    <source>
        <dbReference type="EMBL" id="SMP48798.1"/>
    </source>
</evidence>
<feature type="domain" description="Copper amine oxidase-like N-terminal" evidence="1">
    <location>
        <begin position="136"/>
        <end position="242"/>
    </location>
</feature>
<comment type="caution">
    <text evidence="2">The sequence shown here is derived from an EMBL/GenBank/DDBJ whole genome shotgun (WGS) entry which is preliminary data.</text>
</comment>